<evidence type="ECO:0000256" key="2">
    <source>
        <dbReference type="ARBA" id="ARBA00022801"/>
    </source>
</evidence>
<dbReference type="InterPro" id="IPR044925">
    <property type="entry name" value="His-Me_finger_sf"/>
</dbReference>
<dbReference type="EMBL" id="LGUF01000007">
    <property type="protein sequence ID" value="KON90149.1"/>
    <property type="molecule type" value="Genomic_DNA"/>
</dbReference>
<gene>
    <name evidence="3" type="ORF">AF332_00245</name>
</gene>
<accession>A0A0M0GJX1</accession>
<reference evidence="4" key="1">
    <citation type="submission" date="2015-07" db="EMBL/GenBank/DDBJ databases">
        <title>Fjat-10036 dsm4.</title>
        <authorList>
            <person name="Liu B."/>
            <person name="Wang J."/>
            <person name="Zhu Y."/>
            <person name="Liu G."/>
            <person name="Chen Q."/>
            <person name="Chen Z."/>
            <person name="Lan J."/>
            <person name="Che J."/>
            <person name="Ge C."/>
            <person name="Shi H."/>
            <person name="Pan Z."/>
            <person name="Liu X."/>
        </authorList>
    </citation>
    <scope>NUCLEOTIDE SEQUENCE [LARGE SCALE GENOMIC DNA]</scope>
    <source>
        <strain evidence="4">DSM 4</strain>
    </source>
</reference>
<evidence type="ECO:0000313" key="4">
    <source>
        <dbReference type="Proteomes" id="UP000037109"/>
    </source>
</evidence>
<keyword evidence="2" id="KW-0378">Hydrolase</keyword>
<dbReference type="PANTHER" id="PTHR33607:SF2">
    <property type="entry name" value="ENDONUCLEASE-1"/>
    <property type="match status" value="1"/>
</dbReference>
<dbReference type="PATRIC" id="fig|1459.3.peg.74"/>
<dbReference type="Proteomes" id="UP000037109">
    <property type="component" value="Unassembled WGS sequence"/>
</dbReference>
<dbReference type="SUPFAM" id="SSF54060">
    <property type="entry name" value="His-Me finger endonucleases"/>
    <property type="match status" value="1"/>
</dbReference>
<evidence type="ECO:0000256" key="1">
    <source>
        <dbReference type="ARBA" id="ARBA00022722"/>
    </source>
</evidence>
<name>A0A0M0GJX1_SPOGL</name>
<evidence type="ECO:0000313" key="3">
    <source>
        <dbReference type="EMBL" id="KON90149.1"/>
    </source>
</evidence>
<proteinExistence type="predicted"/>
<comment type="caution">
    <text evidence="3">The sequence shown here is derived from an EMBL/GenBank/DDBJ whole genome shotgun (WGS) entry which is preliminary data.</text>
</comment>
<dbReference type="GO" id="GO:0016787">
    <property type="term" value="F:hydrolase activity"/>
    <property type="evidence" value="ECO:0007669"/>
    <property type="project" value="UniProtKB-KW"/>
</dbReference>
<dbReference type="Pfam" id="PF04231">
    <property type="entry name" value="Endonuclease_1"/>
    <property type="match status" value="1"/>
</dbReference>
<dbReference type="GO" id="GO:0004518">
    <property type="term" value="F:nuclease activity"/>
    <property type="evidence" value="ECO:0007669"/>
    <property type="project" value="UniProtKB-KW"/>
</dbReference>
<organism evidence="3 4">
    <name type="scientific">Sporosarcina globispora</name>
    <name type="common">Bacillus globisporus</name>
    <dbReference type="NCBI Taxonomy" id="1459"/>
    <lineage>
        <taxon>Bacteria</taxon>
        <taxon>Bacillati</taxon>
        <taxon>Bacillota</taxon>
        <taxon>Bacilli</taxon>
        <taxon>Bacillales</taxon>
        <taxon>Caryophanaceae</taxon>
        <taxon>Sporosarcina</taxon>
    </lineage>
</organism>
<dbReference type="AlphaFoldDB" id="A0A0M0GJX1"/>
<keyword evidence="1" id="KW-0540">Nuclease</keyword>
<protein>
    <recommendedName>
        <fullName evidence="5">Endonuclease I</fullName>
    </recommendedName>
</protein>
<sequence length="300" mass="35591">MLYDEESIEKTLLRLKLNRERLKETDNYYDEEKDKLIINDYYSSINFNIGELDTLYQHLNNLLTNTHNNVLSYKRSRKELHSWVDLREDGETKSIYSGKSVNPEDLILEDFRYEKEEKELFESISRHEPLLTDRQKEEFLEMLEDRSQFNIEHVVPQSWFGKLSPMVGDLHHLFTCEINCNSFRSSVPYFDFADYNPEAYREVIKNECGKRGGDIKFEPEGGKGEVARAVLYFLLRYPGKIKGERKNQIDIDLLIKWHKEYPITLHEKHRNHAIFDLQGNRNPLIDFPECVDLLNFSLGI</sequence>
<dbReference type="InterPro" id="IPR007346">
    <property type="entry name" value="Endonuclease-I"/>
</dbReference>
<evidence type="ECO:0008006" key="5">
    <source>
        <dbReference type="Google" id="ProtNLM"/>
    </source>
</evidence>
<dbReference type="PANTHER" id="PTHR33607">
    <property type="entry name" value="ENDONUCLEASE-1"/>
    <property type="match status" value="1"/>
</dbReference>
<keyword evidence="4" id="KW-1185">Reference proteome</keyword>